<proteinExistence type="predicted"/>
<dbReference type="RefSeq" id="WP_147279991.1">
    <property type="nucleotide sequence ID" value="NZ_UFXS01000001.1"/>
</dbReference>
<dbReference type="AlphaFoldDB" id="A0A376G8S6"/>
<reference evidence="2 3" key="1">
    <citation type="submission" date="2018-06" db="EMBL/GenBank/DDBJ databases">
        <authorList>
            <consortium name="Pathogen Informatics"/>
            <person name="Doyle S."/>
        </authorList>
    </citation>
    <scope>NUCLEOTIDE SEQUENCE [LARGE SCALE GENOMIC DNA]</scope>
    <source>
        <strain evidence="2 3">NCTC13456</strain>
    </source>
</reference>
<feature type="signal peptide" evidence="1">
    <location>
        <begin position="1"/>
        <end position="20"/>
    </location>
</feature>
<evidence type="ECO:0000256" key="1">
    <source>
        <dbReference type="SAM" id="SignalP"/>
    </source>
</evidence>
<accession>A0A376G8S6</accession>
<sequence>MNFSKIFTLLLALATLTSCTISEEVVVNEKGEFDYFQKIDIPQIGAMMNSSNIDDKIEMNQISNNEYSYYEFVQLLQEKGGEKFRKQTEKFDLYKDDLSAIDFFKFRLDLRDKFAIEMINKSKSAEEFNSNSKIIEETFAGINIKEEKRITDELSQKKKRKRKSKQLVDEPLFSDNPMAMMTSSTYAFDGKSFSKTIDAEKFSKDFDKQNFDNDEEKAIFLGMLKQIKFKYKYTFSKKIKSLNITDAMFTLDGKTFIKEYTLEEICNLP</sequence>
<name>A0A376G8S6_9FLAO</name>
<evidence type="ECO:0008006" key="4">
    <source>
        <dbReference type="Google" id="ProtNLM"/>
    </source>
</evidence>
<dbReference type="PROSITE" id="PS51257">
    <property type="entry name" value="PROKAR_LIPOPROTEIN"/>
    <property type="match status" value="1"/>
</dbReference>
<evidence type="ECO:0000313" key="3">
    <source>
        <dbReference type="Proteomes" id="UP000254737"/>
    </source>
</evidence>
<dbReference type="EMBL" id="UFXS01000001">
    <property type="protein sequence ID" value="STD56170.1"/>
    <property type="molecule type" value="Genomic_DNA"/>
</dbReference>
<protein>
    <recommendedName>
        <fullName evidence="4">Lipoprotein</fullName>
    </recommendedName>
</protein>
<keyword evidence="1" id="KW-0732">Signal</keyword>
<organism evidence="2 3">
    <name type="scientific">Empedobacter falsenii</name>
    <dbReference type="NCBI Taxonomy" id="343874"/>
    <lineage>
        <taxon>Bacteria</taxon>
        <taxon>Pseudomonadati</taxon>
        <taxon>Bacteroidota</taxon>
        <taxon>Flavobacteriia</taxon>
        <taxon>Flavobacteriales</taxon>
        <taxon>Weeksellaceae</taxon>
        <taxon>Empedobacter</taxon>
    </lineage>
</organism>
<gene>
    <name evidence="2" type="ORF">NCTC13456_02151</name>
</gene>
<evidence type="ECO:0000313" key="2">
    <source>
        <dbReference type="EMBL" id="STD56170.1"/>
    </source>
</evidence>
<feature type="chain" id="PRO_5016581705" description="Lipoprotein" evidence="1">
    <location>
        <begin position="21"/>
        <end position="269"/>
    </location>
</feature>
<dbReference type="Proteomes" id="UP000254737">
    <property type="component" value="Unassembled WGS sequence"/>
</dbReference>